<dbReference type="Proteomes" id="UP000299102">
    <property type="component" value="Unassembled WGS sequence"/>
</dbReference>
<sequence>MAILIPMAVGPFVNSGFTGQSEPDPALNSTTGSFTSCLVHSRCKRYVDDLTLLARSDLVCIRRSAVPPKPGKPKTPLRRSEV</sequence>
<comment type="caution">
    <text evidence="1">The sequence shown here is derived from an EMBL/GenBank/DDBJ whole genome shotgun (WGS) entry which is preliminary data.</text>
</comment>
<reference evidence="1 2" key="1">
    <citation type="journal article" date="2019" name="Commun. Biol.">
        <title>The bagworm genome reveals a unique fibroin gene that provides high tensile strength.</title>
        <authorList>
            <person name="Kono N."/>
            <person name="Nakamura H."/>
            <person name="Ohtoshi R."/>
            <person name="Tomita M."/>
            <person name="Numata K."/>
            <person name="Arakawa K."/>
        </authorList>
    </citation>
    <scope>NUCLEOTIDE SEQUENCE [LARGE SCALE GENOMIC DNA]</scope>
</reference>
<dbReference type="AlphaFoldDB" id="A0A4C1T4N9"/>
<name>A0A4C1T4N9_EUMVA</name>
<dbReference type="EMBL" id="BGZK01000034">
    <property type="protein sequence ID" value="GBP09145.1"/>
    <property type="molecule type" value="Genomic_DNA"/>
</dbReference>
<accession>A0A4C1T4N9</accession>
<gene>
    <name evidence="1" type="ORF">EVAR_4026_1</name>
</gene>
<organism evidence="1 2">
    <name type="scientific">Eumeta variegata</name>
    <name type="common">Bagworm moth</name>
    <name type="synonym">Eumeta japonica</name>
    <dbReference type="NCBI Taxonomy" id="151549"/>
    <lineage>
        <taxon>Eukaryota</taxon>
        <taxon>Metazoa</taxon>
        <taxon>Ecdysozoa</taxon>
        <taxon>Arthropoda</taxon>
        <taxon>Hexapoda</taxon>
        <taxon>Insecta</taxon>
        <taxon>Pterygota</taxon>
        <taxon>Neoptera</taxon>
        <taxon>Endopterygota</taxon>
        <taxon>Lepidoptera</taxon>
        <taxon>Glossata</taxon>
        <taxon>Ditrysia</taxon>
        <taxon>Tineoidea</taxon>
        <taxon>Psychidae</taxon>
        <taxon>Oiketicinae</taxon>
        <taxon>Eumeta</taxon>
    </lineage>
</organism>
<proteinExistence type="predicted"/>
<keyword evidence="2" id="KW-1185">Reference proteome</keyword>
<protein>
    <submittedName>
        <fullName evidence="1">Uncharacterized protein</fullName>
    </submittedName>
</protein>
<evidence type="ECO:0000313" key="1">
    <source>
        <dbReference type="EMBL" id="GBP09145.1"/>
    </source>
</evidence>
<evidence type="ECO:0000313" key="2">
    <source>
        <dbReference type="Proteomes" id="UP000299102"/>
    </source>
</evidence>